<evidence type="ECO:0000313" key="3">
    <source>
        <dbReference type="EMBL" id="RKP20423.1"/>
    </source>
</evidence>
<dbReference type="AlphaFoldDB" id="A0A075AR69"/>
<feature type="compositionally biased region" description="Basic and acidic residues" evidence="1">
    <location>
        <begin position="17"/>
        <end position="30"/>
    </location>
</feature>
<evidence type="ECO:0000313" key="4">
    <source>
        <dbReference type="Proteomes" id="UP000030755"/>
    </source>
</evidence>
<sequence>MVEDAKRKKPMGLKKKKDQESENKKLKPEPVEEEENEIETVEALLETALAYYDEQDIENALNYVRAVIHECNRLDTEMLDKTYGQALFCLVTFDVPSVYEYYANTEPSIKEEHVGFLDLAVEKLISVKEIDDDSTFYLGAAILRKMVLMNQIDLSKIKEIWSKLSDKSRASSFLIKTCENDLDLPNDSYMSCLNLAIEYLEESSEKDRFGLANAHLMIGTYLQDYAEAGENEDKETKLIIDNFEKAFDCFKYVCDEDLDEDDLLLLAEICANLGCMQPNESDRKNFYSKASHYSKLAGQELELDDEDFVNSFERRINKVDVIKTGKKSSCGKSSIIVI</sequence>
<proteinExistence type="predicted"/>
<name>A0A075AR69_ROZAC</name>
<protein>
    <submittedName>
        <fullName evidence="2">Uncharacterized protein</fullName>
    </submittedName>
</protein>
<reference evidence="2 4" key="1">
    <citation type="journal article" date="2013" name="Curr. Biol.">
        <title>Shared signatures of parasitism and phylogenomics unite Cryptomycota and microsporidia.</title>
        <authorList>
            <person name="James T.Y."/>
            <person name="Pelin A."/>
            <person name="Bonen L."/>
            <person name="Ahrendt S."/>
            <person name="Sain D."/>
            <person name="Corradi N."/>
            <person name="Stajich J.E."/>
        </authorList>
    </citation>
    <scope>NUCLEOTIDE SEQUENCE [LARGE SCALE GENOMIC DNA]</scope>
    <source>
        <strain evidence="2">CSF55</strain>
        <strain evidence="2">CSF55</strain>
    </source>
</reference>
<keyword evidence="4" id="KW-1185">Reference proteome</keyword>
<feature type="compositionally biased region" description="Basic residues" evidence="1">
    <location>
        <begin position="7"/>
        <end position="16"/>
    </location>
</feature>
<evidence type="ECO:0000313" key="2">
    <source>
        <dbReference type="EMBL" id="EPZ31042.1"/>
    </source>
</evidence>
<organism evidence="2 4">
    <name type="scientific">Rozella allomycis (strain CSF55)</name>
    <dbReference type="NCBI Taxonomy" id="988480"/>
    <lineage>
        <taxon>Eukaryota</taxon>
        <taxon>Fungi</taxon>
        <taxon>Fungi incertae sedis</taxon>
        <taxon>Cryptomycota</taxon>
        <taxon>Cryptomycota incertae sedis</taxon>
        <taxon>Rozella</taxon>
    </lineage>
</organism>
<evidence type="ECO:0000256" key="1">
    <source>
        <dbReference type="SAM" id="MobiDB-lite"/>
    </source>
</evidence>
<feature type="region of interest" description="Disordered" evidence="1">
    <location>
        <begin position="1"/>
        <end position="37"/>
    </location>
</feature>
<reference evidence="5" key="2">
    <citation type="journal article" date="2018" name="Nat. Microbiol.">
        <title>Leveraging single-cell genomics to expand the fungal tree of life.</title>
        <authorList>
            <person name="Ahrendt S.R."/>
            <person name="Quandt C.A."/>
            <person name="Ciobanu D."/>
            <person name="Clum A."/>
            <person name="Salamov A."/>
            <person name="Andreopoulos B."/>
            <person name="Cheng J.F."/>
            <person name="Woyke T."/>
            <person name="Pelin A."/>
            <person name="Henrissat B."/>
            <person name="Reynolds N.K."/>
            <person name="Benny G.L."/>
            <person name="Smith M.E."/>
            <person name="James T.Y."/>
            <person name="Grigoriev I.V."/>
        </authorList>
    </citation>
    <scope>NUCLEOTIDE SEQUENCE [LARGE SCALE GENOMIC DNA]</scope>
    <source>
        <strain evidence="5">CSF55</strain>
    </source>
</reference>
<dbReference type="HOGENOM" id="CLU_821726_0_0_1"/>
<evidence type="ECO:0000313" key="5">
    <source>
        <dbReference type="Proteomes" id="UP000281549"/>
    </source>
</evidence>
<reference evidence="3" key="3">
    <citation type="submission" date="2018-08" db="EMBL/GenBank/DDBJ databases">
        <title>Leveraging single-cell genomics to expand the Fungal Tree of Life.</title>
        <authorList>
            <consortium name="DOE Joint Genome Institute"/>
            <person name="Ahrendt S.R."/>
            <person name="Quandt C.A."/>
            <person name="Ciobanu D."/>
            <person name="Clum A."/>
            <person name="Salamov A."/>
            <person name="Andreopoulos B."/>
            <person name="Cheng J.-F."/>
            <person name="Woyke T."/>
            <person name="Pelin A."/>
            <person name="Henrissat B."/>
            <person name="Reynolds N."/>
            <person name="Benny G.L."/>
            <person name="Smith M.E."/>
            <person name="James T.Y."/>
            <person name="Grigoriev I.V."/>
        </authorList>
    </citation>
    <scope>NUCLEOTIDE SEQUENCE</scope>
    <source>
        <strain evidence="3">CSF55</strain>
    </source>
</reference>
<dbReference type="EMBL" id="ML005065">
    <property type="protein sequence ID" value="RKP20423.1"/>
    <property type="molecule type" value="Genomic_DNA"/>
</dbReference>
<gene>
    <name evidence="2" type="ORF">O9G_001516</name>
    <name evidence="3" type="ORF">ROZALSC1DRAFT_28077</name>
</gene>
<dbReference type="Proteomes" id="UP000281549">
    <property type="component" value="Unassembled WGS sequence"/>
</dbReference>
<dbReference type="Proteomes" id="UP000030755">
    <property type="component" value="Unassembled WGS sequence"/>
</dbReference>
<accession>A0A075AR69</accession>
<dbReference type="EMBL" id="KE561324">
    <property type="protein sequence ID" value="EPZ31042.1"/>
    <property type="molecule type" value="Genomic_DNA"/>
</dbReference>